<protein>
    <submittedName>
        <fullName evidence="2">13_t:CDS:1</fullName>
    </submittedName>
</protein>
<dbReference type="EMBL" id="CAJVPI010001960">
    <property type="protein sequence ID" value="CAG8631985.1"/>
    <property type="molecule type" value="Genomic_DNA"/>
</dbReference>
<reference evidence="2" key="1">
    <citation type="submission" date="2021-06" db="EMBL/GenBank/DDBJ databases">
        <authorList>
            <person name="Kallberg Y."/>
            <person name="Tangrot J."/>
            <person name="Rosling A."/>
        </authorList>
    </citation>
    <scope>NUCLEOTIDE SEQUENCE</scope>
    <source>
        <strain evidence="2">BR232B</strain>
    </source>
</reference>
<evidence type="ECO:0000313" key="2">
    <source>
        <dbReference type="EMBL" id="CAG8631985.1"/>
    </source>
</evidence>
<gene>
    <name evidence="2" type="ORF">PBRASI_LOCUS9305</name>
</gene>
<organism evidence="2 3">
    <name type="scientific">Paraglomus brasilianum</name>
    <dbReference type="NCBI Taxonomy" id="144538"/>
    <lineage>
        <taxon>Eukaryota</taxon>
        <taxon>Fungi</taxon>
        <taxon>Fungi incertae sedis</taxon>
        <taxon>Mucoromycota</taxon>
        <taxon>Glomeromycotina</taxon>
        <taxon>Glomeromycetes</taxon>
        <taxon>Paraglomerales</taxon>
        <taxon>Paraglomeraceae</taxon>
        <taxon>Paraglomus</taxon>
    </lineage>
</organism>
<dbReference type="Proteomes" id="UP000789739">
    <property type="component" value="Unassembled WGS sequence"/>
</dbReference>
<sequence>QKPTKRELILLQKIKQLEEQLNQTTTERDNLKQLLQQEKQRADNAEQQLREMRQHLEPETQSQIIQSPPTKLKISKYG</sequence>
<feature type="non-terminal residue" evidence="2">
    <location>
        <position position="1"/>
    </location>
</feature>
<evidence type="ECO:0000313" key="3">
    <source>
        <dbReference type="Proteomes" id="UP000789739"/>
    </source>
</evidence>
<dbReference type="AlphaFoldDB" id="A0A9N9GWP4"/>
<evidence type="ECO:0000256" key="1">
    <source>
        <dbReference type="SAM" id="MobiDB-lite"/>
    </source>
</evidence>
<feature type="region of interest" description="Disordered" evidence="1">
    <location>
        <begin position="38"/>
        <end position="78"/>
    </location>
</feature>
<feature type="compositionally biased region" description="Basic and acidic residues" evidence="1">
    <location>
        <begin position="38"/>
        <end position="58"/>
    </location>
</feature>
<accession>A0A9N9GWP4</accession>
<name>A0A9N9GWP4_9GLOM</name>
<proteinExistence type="predicted"/>
<comment type="caution">
    <text evidence="2">The sequence shown here is derived from an EMBL/GenBank/DDBJ whole genome shotgun (WGS) entry which is preliminary data.</text>
</comment>
<feature type="compositionally biased region" description="Polar residues" evidence="1">
    <location>
        <begin position="59"/>
        <end position="69"/>
    </location>
</feature>
<keyword evidence="3" id="KW-1185">Reference proteome</keyword>